<dbReference type="Proteomes" id="UP000239549">
    <property type="component" value="Unassembled WGS sequence"/>
</dbReference>
<dbReference type="Gene3D" id="1.10.10.10">
    <property type="entry name" value="Winged helix-like DNA-binding domain superfamily/Winged helix DNA-binding domain"/>
    <property type="match status" value="1"/>
</dbReference>
<dbReference type="Pfam" id="PF04542">
    <property type="entry name" value="Sigma70_r2"/>
    <property type="match status" value="1"/>
</dbReference>
<feature type="domain" description="RNA polymerase sigma factor 70 region 4 type 2" evidence="7">
    <location>
        <begin position="130"/>
        <end position="181"/>
    </location>
</feature>
<keyword evidence="4" id="KW-0804">Transcription</keyword>
<evidence type="ECO:0000256" key="2">
    <source>
        <dbReference type="ARBA" id="ARBA00023015"/>
    </source>
</evidence>
<dbReference type="OrthoDB" id="9784984at2"/>
<dbReference type="GO" id="GO:0003677">
    <property type="term" value="F:DNA binding"/>
    <property type="evidence" value="ECO:0007669"/>
    <property type="project" value="InterPro"/>
</dbReference>
<dbReference type="AlphaFoldDB" id="A0A2L2X7M1"/>
<dbReference type="InterPro" id="IPR013324">
    <property type="entry name" value="RNA_pol_sigma_r3/r4-like"/>
</dbReference>
<reference evidence="9" key="1">
    <citation type="submission" date="2018-02" db="EMBL/GenBank/DDBJ databases">
        <title>Genome sequence of Desulfocucumis palustris strain NAW-5.</title>
        <authorList>
            <person name="Watanabe M."/>
            <person name="Kojima H."/>
            <person name="Fukui M."/>
        </authorList>
    </citation>
    <scope>NUCLEOTIDE SEQUENCE [LARGE SCALE GENOMIC DNA]</scope>
    <source>
        <strain evidence="9">NAW-5</strain>
    </source>
</reference>
<dbReference type="InterPro" id="IPR014284">
    <property type="entry name" value="RNA_pol_sigma-70_dom"/>
</dbReference>
<keyword evidence="3" id="KW-0731">Sigma factor</keyword>
<keyword evidence="2" id="KW-0805">Transcription regulation</keyword>
<dbReference type="InterPro" id="IPR013325">
    <property type="entry name" value="RNA_pol_sigma_r2"/>
</dbReference>
<dbReference type="CDD" id="cd06171">
    <property type="entry name" value="Sigma70_r4"/>
    <property type="match status" value="1"/>
</dbReference>
<dbReference type="GO" id="GO:0006352">
    <property type="term" value="P:DNA-templated transcription initiation"/>
    <property type="evidence" value="ECO:0007669"/>
    <property type="project" value="InterPro"/>
</dbReference>
<dbReference type="Pfam" id="PF08281">
    <property type="entry name" value="Sigma70_r4_2"/>
    <property type="match status" value="1"/>
</dbReference>
<dbReference type="PANTHER" id="PTHR43133">
    <property type="entry name" value="RNA POLYMERASE ECF-TYPE SIGMA FACTO"/>
    <property type="match status" value="1"/>
</dbReference>
<evidence type="ECO:0000259" key="6">
    <source>
        <dbReference type="Pfam" id="PF04542"/>
    </source>
</evidence>
<dbReference type="SUPFAM" id="SSF88659">
    <property type="entry name" value="Sigma3 and sigma4 domains of RNA polymerase sigma factors"/>
    <property type="match status" value="1"/>
</dbReference>
<organism evidence="8 9">
    <name type="scientific">Desulfocucumis palustris</name>
    <dbReference type="NCBI Taxonomy" id="1898651"/>
    <lineage>
        <taxon>Bacteria</taxon>
        <taxon>Bacillati</taxon>
        <taxon>Bacillota</taxon>
        <taxon>Clostridia</taxon>
        <taxon>Eubacteriales</taxon>
        <taxon>Desulfocucumaceae</taxon>
        <taxon>Desulfocucumis</taxon>
    </lineage>
</organism>
<dbReference type="RefSeq" id="WP_104370572.1">
    <property type="nucleotide sequence ID" value="NZ_BFAV01000016.1"/>
</dbReference>
<dbReference type="InterPro" id="IPR039425">
    <property type="entry name" value="RNA_pol_sigma-70-like"/>
</dbReference>
<evidence type="ECO:0000256" key="3">
    <source>
        <dbReference type="ARBA" id="ARBA00023082"/>
    </source>
</evidence>
<dbReference type="NCBIfam" id="TIGR02937">
    <property type="entry name" value="sigma70-ECF"/>
    <property type="match status" value="1"/>
</dbReference>
<protein>
    <submittedName>
        <fullName evidence="8">RNA polymerase sigma factor SigW</fullName>
    </submittedName>
</protein>
<evidence type="ECO:0000256" key="5">
    <source>
        <dbReference type="SAM" id="MobiDB-lite"/>
    </source>
</evidence>
<evidence type="ECO:0000256" key="4">
    <source>
        <dbReference type="ARBA" id="ARBA00023163"/>
    </source>
</evidence>
<dbReference type="InterPro" id="IPR013249">
    <property type="entry name" value="RNA_pol_sigma70_r4_t2"/>
</dbReference>
<gene>
    <name evidence="8" type="ORF">DCCM_0162</name>
</gene>
<dbReference type="SUPFAM" id="SSF88946">
    <property type="entry name" value="Sigma2 domain of RNA polymerase sigma factors"/>
    <property type="match status" value="1"/>
</dbReference>
<feature type="domain" description="RNA polymerase sigma-70 region 2" evidence="6">
    <location>
        <begin position="24"/>
        <end position="91"/>
    </location>
</feature>
<dbReference type="EMBL" id="BFAV01000016">
    <property type="protein sequence ID" value="GBF31972.1"/>
    <property type="molecule type" value="Genomic_DNA"/>
</dbReference>
<feature type="region of interest" description="Disordered" evidence="5">
    <location>
        <begin position="189"/>
        <end position="212"/>
    </location>
</feature>
<feature type="compositionally biased region" description="Basic and acidic residues" evidence="5">
    <location>
        <begin position="96"/>
        <end position="108"/>
    </location>
</feature>
<comment type="caution">
    <text evidence="8">The sequence shown here is derived from an EMBL/GenBank/DDBJ whole genome shotgun (WGS) entry which is preliminary data.</text>
</comment>
<evidence type="ECO:0000313" key="8">
    <source>
        <dbReference type="EMBL" id="GBF31972.1"/>
    </source>
</evidence>
<evidence type="ECO:0000259" key="7">
    <source>
        <dbReference type="Pfam" id="PF08281"/>
    </source>
</evidence>
<dbReference type="GO" id="GO:0016987">
    <property type="term" value="F:sigma factor activity"/>
    <property type="evidence" value="ECO:0007669"/>
    <property type="project" value="UniProtKB-KW"/>
</dbReference>
<name>A0A2L2X7M1_9FIRM</name>
<accession>A0A2L2X7M1</accession>
<evidence type="ECO:0000256" key="1">
    <source>
        <dbReference type="ARBA" id="ARBA00010641"/>
    </source>
</evidence>
<dbReference type="PANTHER" id="PTHR43133:SF51">
    <property type="entry name" value="RNA POLYMERASE SIGMA FACTOR"/>
    <property type="match status" value="1"/>
</dbReference>
<feature type="region of interest" description="Disordered" evidence="5">
    <location>
        <begin position="96"/>
        <end position="117"/>
    </location>
</feature>
<sequence>MTAVTDELLVHKTIQGDRDAYGQLVERYQHQLYDLIFKMLNNQEDARDVSQEIFIKVFRSLDKFRYESKFSTWLYRVATNHCLDFLRKKKREKERYLIRESPPEDGAGREPQSGGCWEPEQSLLQKENLQRLQKALEQLPETYRLPLLMQHYRKMSYQEIAQIMNIPVKTVATRIYRAKNMLKECLGGGDGRELQPDQGKTCTVSGRGMHLL</sequence>
<evidence type="ECO:0000313" key="9">
    <source>
        <dbReference type="Proteomes" id="UP000239549"/>
    </source>
</evidence>
<comment type="similarity">
    <text evidence="1">Belongs to the sigma-70 factor family. ECF subfamily.</text>
</comment>
<proteinExistence type="inferred from homology"/>
<dbReference type="InterPro" id="IPR007627">
    <property type="entry name" value="RNA_pol_sigma70_r2"/>
</dbReference>
<dbReference type="Gene3D" id="1.10.1740.10">
    <property type="match status" value="1"/>
</dbReference>
<dbReference type="InterPro" id="IPR036388">
    <property type="entry name" value="WH-like_DNA-bd_sf"/>
</dbReference>
<keyword evidence="9" id="KW-1185">Reference proteome</keyword>